<name>A0AC61QIW1_9BACT</name>
<reference evidence="1" key="1">
    <citation type="submission" date="2019-03" db="EMBL/GenBank/DDBJ databases">
        <title>Candidatus Syntrophosphaera thermopropionivorans: a novel player in syntrophic propionate oxidation during anaerobic digestion.</title>
        <authorList>
            <person name="Dyksma S."/>
        </authorList>
    </citation>
    <scope>NUCLEOTIDE SEQUENCE</scope>
    <source>
        <strain evidence="1">W5</strain>
    </source>
</reference>
<keyword evidence="2" id="KW-1185">Reference proteome</keyword>
<protein>
    <submittedName>
        <fullName evidence="1">Aspartate carbamoyltransferase catalytic subunit</fullName>
        <ecNumber evidence="1">2.1.3.2</ecNumber>
    </submittedName>
</protein>
<accession>A0AC61QIW1</accession>
<proteinExistence type="predicted"/>
<dbReference type="EC" id="2.1.3.2" evidence="1"/>
<dbReference type="Proteomes" id="UP000294588">
    <property type="component" value="Unassembled WGS sequence"/>
</dbReference>
<gene>
    <name evidence="1" type="ORF">E0946_04745</name>
</gene>
<organism evidence="1 2">
    <name type="scientific">Candidatus Syntrophosphaera thermopropionivorans</name>
    <dbReference type="NCBI Taxonomy" id="2593015"/>
    <lineage>
        <taxon>Bacteria</taxon>
        <taxon>Pseudomonadati</taxon>
        <taxon>Candidatus Cloacimonadota</taxon>
        <taxon>Candidatus Cloacimonadia</taxon>
        <taxon>Candidatus Cloacimonadales</taxon>
        <taxon>Candidatus Cloacimonadaceae</taxon>
        <taxon>Candidatus Syntrophosphaera</taxon>
    </lineage>
</organism>
<keyword evidence="1" id="KW-0808">Transferase</keyword>
<evidence type="ECO:0000313" key="1">
    <source>
        <dbReference type="EMBL" id="TDF72867.1"/>
    </source>
</evidence>
<dbReference type="EMBL" id="SMOG01000013">
    <property type="protein sequence ID" value="TDF72867.1"/>
    <property type="molecule type" value="Genomic_DNA"/>
</dbReference>
<sequence length="312" mass="34611">MESTPQFVGRSLYDLDDYSSDEIMYILEAAKGMKEINLREYKKIPTLRGKTVCTLFVEDSTRTRMSFELAASRLSADVVSFQATVSSLKKGESLQDTVNTLNAMGIDLYCIRHSSPGSPQLVHKYSGKPVINGGDGRHAHPTQALLDIFSIWERLGNLKGLKITIVGDILNSRVVRSDLIGMTKLGMEVTVCGPRTLMPANMEQIYGCKVEYDLAEALKDADIVMGLRMQLERMTEGLFPSLEEYSRHYVLSKETIKYAKKDALIMHPGPMNRGIEILPEIADSAQSIIVEQVANGVAVRMALMFLILGGKL</sequence>
<comment type="caution">
    <text evidence="1">The sequence shown here is derived from an EMBL/GenBank/DDBJ whole genome shotgun (WGS) entry which is preliminary data.</text>
</comment>
<evidence type="ECO:0000313" key="2">
    <source>
        <dbReference type="Proteomes" id="UP000294588"/>
    </source>
</evidence>